<dbReference type="Gene3D" id="3.40.50.150">
    <property type="entry name" value="Vaccinia Virus protein VP39"/>
    <property type="match status" value="1"/>
</dbReference>
<gene>
    <name evidence="6" type="ORF">MAAFP003_4340</name>
</gene>
<dbReference type="Gene3D" id="1.10.10.10">
    <property type="entry name" value="Winged helix-like DNA-binding domain superfamily/Winged helix DNA-binding domain"/>
    <property type="match status" value="1"/>
</dbReference>
<dbReference type="Proteomes" id="UP000236318">
    <property type="component" value="Unassembled WGS sequence"/>
</dbReference>
<dbReference type="Pfam" id="PF00891">
    <property type="entry name" value="Methyltransf_2"/>
    <property type="match status" value="1"/>
</dbReference>
<sequence>MFSPTLPPAQFARGLEFARHHVGQLYQRMVPPQAAMMEMITNAWAAQAITAAADLGIADALAKRPLNVDELADAVDADADTVSRLLRALISRGIFRRRRDGRYDLTPLADTLRTDSDGSLRAFARFVGSPQEREHWSRLTDSIRTGRAVIPELRGKPAFEYIVGEPELDAIFNDAMTDLSELEIPPVVAGYDFSRCGTIVDVAGGHGRLLAAILNATPQARGILFDQPHVVSGAPALLEEHGVADRVKLVEGSFFESVADGGDAYLLKHIIHDWPDDEAVRILRNIRNAAGVGKQVLILEFVMPRHGREFPGNWLDLEMHIAAGARERTAAQYGRLLSRAGFRLTRVVETASSLSIVEAVAV</sequence>
<dbReference type="InterPro" id="IPR036388">
    <property type="entry name" value="WH-like_DNA-bd_sf"/>
</dbReference>
<dbReference type="EMBL" id="FXEG02000005">
    <property type="protein sequence ID" value="SOX55648.1"/>
    <property type="molecule type" value="Genomic_DNA"/>
</dbReference>
<dbReference type="InterPro" id="IPR012967">
    <property type="entry name" value="COMT_dimerisation"/>
</dbReference>
<reference evidence="6" key="1">
    <citation type="submission" date="2018-01" db="EMBL/GenBank/DDBJ databases">
        <authorList>
            <consortium name="Urmite Genomes"/>
        </authorList>
    </citation>
    <scope>NUCLEOTIDE SEQUENCE [LARGE SCALE GENOMIC DNA]</scope>
    <source>
        <strain evidence="6">AFP003</strain>
    </source>
</reference>
<dbReference type="PANTHER" id="PTHR43712:SF2">
    <property type="entry name" value="O-METHYLTRANSFERASE CICE"/>
    <property type="match status" value="1"/>
</dbReference>
<feature type="active site" description="Proton acceptor" evidence="4">
    <location>
        <position position="272"/>
    </location>
</feature>
<keyword evidence="1 6" id="KW-0489">Methyltransferase</keyword>
<keyword evidence="7" id="KW-1185">Reference proteome</keyword>
<protein>
    <submittedName>
        <fullName evidence="6">Hydroxyneurosporene methyltransferase</fullName>
    </submittedName>
</protein>
<name>A0A2K4YFT6_9MYCO</name>
<dbReference type="InterPro" id="IPR029063">
    <property type="entry name" value="SAM-dependent_MTases_sf"/>
</dbReference>
<dbReference type="InterPro" id="IPR001077">
    <property type="entry name" value="COMT_C"/>
</dbReference>
<evidence type="ECO:0000256" key="4">
    <source>
        <dbReference type="PIRSR" id="PIRSR005739-1"/>
    </source>
</evidence>
<dbReference type="SUPFAM" id="SSF46785">
    <property type="entry name" value="Winged helix' DNA-binding domain"/>
    <property type="match status" value="1"/>
</dbReference>
<accession>A0A2K4YFT6</accession>
<comment type="caution">
    <text evidence="6">The sequence shown here is derived from an EMBL/GenBank/DDBJ whole genome shotgun (WGS) entry which is preliminary data.</text>
</comment>
<keyword evidence="3" id="KW-0949">S-adenosyl-L-methionine</keyword>
<dbReference type="InterPro" id="IPR036390">
    <property type="entry name" value="WH_DNA-bd_sf"/>
</dbReference>
<dbReference type="PIRSF" id="PIRSF005739">
    <property type="entry name" value="O-mtase"/>
    <property type="match status" value="1"/>
</dbReference>
<evidence type="ECO:0000256" key="3">
    <source>
        <dbReference type="ARBA" id="ARBA00022691"/>
    </source>
</evidence>
<dbReference type="GO" id="GO:0008171">
    <property type="term" value="F:O-methyltransferase activity"/>
    <property type="evidence" value="ECO:0007669"/>
    <property type="project" value="InterPro"/>
</dbReference>
<dbReference type="InterPro" id="IPR001845">
    <property type="entry name" value="HTH_ArsR_DNA-bd_dom"/>
</dbReference>
<dbReference type="PROSITE" id="PS51683">
    <property type="entry name" value="SAM_OMT_II"/>
    <property type="match status" value="1"/>
</dbReference>
<dbReference type="PROSITE" id="PS50987">
    <property type="entry name" value="HTH_ARSR_2"/>
    <property type="match status" value="1"/>
</dbReference>
<dbReference type="InterPro" id="IPR016461">
    <property type="entry name" value="COMT-like"/>
</dbReference>
<keyword evidence="2" id="KW-0808">Transferase</keyword>
<evidence type="ECO:0000256" key="1">
    <source>
        <dbReference type="ARBA" id="ARBA00022603"/>
    </source>
</evidence>
<dbReference type="GO" id="GO:0003700">
    <property type="term" value="F:DNA-binding transcription factor activity"/>
    <property type="evidence" value="ECO:0007669"/>
    <property type="project" value="InterPro"/>
</dbReference>
<dbReference type="GO" id="GO:0046983">
    <property type="term" value="F:protein dimerization activity"/>
    <property type="evidence" value="ECO:0007669"/>
    <property type="project" value="InterPro"/>
</dbReference>
<dbReference type="SUPFAM" id="SSF53335">
    <property type="entry name" value="S-adenosyl-L-methionine-dependent methyltransferases"/>
    <property type="match status" value="1"/>
</dbReference>
<feature type="domain" description="HTH arsR-type" evidence="5">
    <location>
        <begin position="34"/>
        <end position="128"/>
    </location>
</feature>
<evidence type="ECO:0000256" key="2">
    <source>
        <dbReference type="ARBA" id="ARBA00022679"/>
    </source>
</evidence>
<evidence type="ECO:0000313" key="7">
    <source>
        <dbReference type="Proteomes" id="UP000236318"/>
    </source>
</evidence>
<dbReference type="PANTHER" id="PTHR43712">
    <property type="entry name" value="PUTATIVE (AFU_ORTHOLOGUE AFUA_4G14580)-RELATED"/>
    <property type="match status" value="1"/>
</dbReference>
<dbReference type="GO" id="GO:0032259">
    <property type="term" value="P:methylation"/>
    <property type="evidence" value="ECO:0007669"/>
    <property type="project" value="UniProtKB-KW"/>
</dbReference>
<evidence type="ECO:0000259" key="5">
    <source>
        <dbReference type="PROSITE" id="PS50987"/>
    </source>
</evidence>
<evidence type="ECO:0000313" key="6">
    <source>
        <dbReference type="EMBL" id="SOX55648.1"/>
    </source>
</evidence>
<proteinExistence type="predicted"/>
<dbReference type="OrthoDB" id="4145676at2"/>
<dbReference type="AlphaFoldDB" id="A0A2K4YFT6"/>
<organism evidence="6 7">
    <name type="scientific">Mycobacterium ahvazicum</name>
    <dbReference type="NCBI Taxonomy" id="1964395"/>
    <lineage>
        <taxon>Bacteria</taxon>
        <taxon>Bacillati</taxon>
        <taxon>Actinomycetota</taxon>
        <taxon>Actinomycetes</taxon>
        <taxon>Mycobacteriales</taxon>
        <taxon>Mycobacteriaceae</taxon>
        <taxon>Mycobacterium</taxon>
        <taxon>Mycobacterium simiae complex</taxon>
    </lineage>
</organism>
<dbReference type="Gene3D" id="1.10.287.1350">
    <property type="match status" value="1"/>
</dbReference>
<dbReference type="Pfam" id="PF08100">
    <property type="entry name" value="Dimerisation"/>
    <property type="match status" value="1"/>
</dbReference>
<dbReference type="RefSeq" id="WP_096289786.1">
    <property type="nucleotide sequence ID" value="NZ_FXEG02000005.1"/>
</dbReference>